<dbReference type="PROSITE" id="PS51802">
    <property type="entry name" value="ZF_CCHHC"/>
    <property type="match status" value="1"/>
</dbReference>
<dbReference type="PANTHER" id="PTHR10816:SF15">
    <property type="entry name" value="MYELIN TRANSCRIPTION FACTOR 1-LIKE PROTEIN"/>
    <property type="match status" value="1"/>
</dbReference>
<organism evidence="11">
    <name type="scientific">Octopus bimaculoides</name>
    <name type="common">California two-spotted octopus</name>
    <dbReference type="NCBI Taxonomy" id="37653"/>
    <lineage>
        <taxon>Eukaryota</taxon>
        <taxon>Metazoa</taxon>
        <taxon>Spiralia</taxon>
        <taxon>Lophotrochozoa</taxon>
        <taxon>Mollusca</taxon>
        <taxon>Cephalopoda</taxon>
        <taxon>Coleoidea</taxon>
        <taxon>Octopodiformes</taxon>
        <taxon>Octopoda</taxon>
        <taxon>Incirrata</taxon>
        <taxon>Octopodidae</taxon>
        <taxon>Octopus</taxon>
    </lineage>
</organism>
<evidence type="ECO:0000313" key="11">
    <source>
        <dbReference type="EMBL" id="KOF66809.1"/>
    </source>
</evidence>
<evidence type="ECO:0000256" key="5">
    <source>
        <dbReference type="ARBA" id="ARBA00022771"/>
    </source>
</evidence>
<dbReference type="GO" id="GO:0008270">
    <property type="term" value="F:zinc ion binding"/>
    <property type="evidence" value="ECO:0007669"/>
    <property type="project" value="UniProtKB-KW"/>
</dbReference>
<dbReference type="OrthoDB" id="10069059at2759"/>
<evidence type="ECO:0000256" key="7">
    <source>
        <dbReference type="ARBA" id="ARBA00023015"/>
    </source>
</evidence>
<evidence type="ECO:0000256" key="6">
    <source>
        <dbReference type="ARBA" id="ARBA00022833"/>
    </source>
</evidence>
<comment type="similarity">
    <text evidence="2">Belongs to the MYT1 family.</text>
</comment>
<accession>A0A0L8FQ49</accession>
<keyword evidence="7" id="KW-0805">Transcription regulation</keyword>
<keyword evidence="3" id="KW-0479">Metal-binding</keyword>
<keyword evidence="10" id="KW-0175">Coiled coil</keyword>
<dbReference type="InterPro" id="IPR036060">
    <property type="entry name" value="Znf_C2H2C_sf"/>
</dbReference>
<evidence type="ECO:0000256" key="10">
    <source>
        <dbReference type="SAM" id="Coils"/>
    </source>
</evidence>
<evidence type="ECO:0000256" key="2">
    <source>
        <dbReference type="ARBA" id="ARBA00010194"/>
    </source>
</evidence>
<dbReference type="FunFam" id="4.10.320.30:FF:000001">
    <property type="entry name" value="Myelin transcription factor 1-like, a"/>
    <property type="match status" value="1"/>
</dbReference>
<protein>
    <recommendedName>
        <fullName evidence="12">Myelin transcription factor 1 domain-containing protein</fullName>
    </recommendedName>
</protein>
<dbReference type="PANTHER" id="PTHR10816">
    <property type="entry name" value="MYELIN TRANSCRIPTION FACTOR 1-RELATED"/>
    <property type="match status" value="1"/>
</dbReference>
<evidence type="ECO:0000256" key="9">
    <source>
        <dbReference type="ARBA" id="ARBA00023242"/>
    </source>
</evidence>
<evidence type="ECO:0000256" key="1">
    <source>
        <dbReference type="ARBA" id="ARBA00004123"/>
    </source>
</evidence>
<keyword evidence="4" id="KW-0677">Repeat</keyword>
<dbReference type="GO" id="GO:0000981">
    <property type="term" value="F:DNA-binding transcription factor activity, RNA polymerase II-specific"/>
    <property type="evidence" value="ECO:0007669"/>
    <property type="project" value="TreeGrafter"/>
</dbReference>
<dbReference type="GO" id="GO:0005634">
    <property type="term" value="C:nucleus"/>
    <property type="evidence" value="ECO:0007669"/>
    <property type="project" value="UniProtKB-SubCell"/>
</dbReference>
<dbReference type="Pfam" id="PF01530">
    <property type="entry name" value="zf-C2HC"/>
    <property type="match status" value="1"/>
</dbReference>
<comment type="subcellular location">
    <subcellularLocation>
        <location evidence="1">Nucleus</location>
    </subcellularLocation>
</comment>
<keyword evidence="9" id="KW-0539">Nucleus</keyword>
<evidence type="ECO:0000256" key="4">
    <source>
        <dbReference type="ARBA" id="ARBA00022737"/>
    </source>
</evidence>
<dbReference type="EMBL" id="KQ427660">
    <property type="protein sequence ID" value="KOF66809.1"/>
    <property type="molecule type" value="Genomic_DNA"/>
</dbReference>
<keyword evidence="6" id="KW-0862">Zinc</keyword>
<feature type="coiled-coil region" evidence="10">
    <location>
        <begin position="80"/>
        <end position="121"/>
    </location>
</feature>
<dbReference type="GO" id="GO:0000978">
    <property type="term" value="F:RNA polymerase II cis-regulatory region sequence-specific DNA binding"/>
    <property type="evidence" value="ECO:0007669"/>
    <property type="project" value="TreeGrafter"/>
</dbReference>
<gene>
    <name evidence="11" type="ORF">OCBIM_22011176mg</name>
</gene>
<keyword evidence="5" id="KW-0863">Zinc-finger</keyword>
<evidence type="ECO:0008006" key="12">
    <source>
        <dbReference type="Google" id="ProtNLM"/>
    </source>
</evidence>
<sequence>MGNNNNNSNNRPVKMDAIVCPTPGCDGSGHANGSFLSHRSLSGCPRATQAMKKARLSSAELNSLQMKVQAGHDLENAEDMIEIENEIEDLKKANRHAETEVIKLRAEITCLENKIRLQEQENSSVCEKNQHLQEYVQLMRSKIISCLQNVQVPQIEEAISEENFDNYIGKIQTLCTNKTNDNHALFTVIKCAIAEISYLRKI</sequence>
<dbReference type="GO" id="GO:0007399">
    <property type="term" value="P:nervous system development"/>
    <property type="evidence" value="ECO:0007669"/>
    <property type="project" value="UniProtKB-KW"/>
</dbReference>
<evidence type="ECO:0000256" key="8">
    <source>
        <dbReference type="ARBA" id="ARBA00023163"/>
    </source>
</evidence>
<name>A0A0L8FQ49_OCTBM</name>
<proteinExistence type="inferred from homology"/>
<reference evidence="11" key="1">
    <citation type="submission" date="2015-07" db="EMBL/GenBank/DDBJ databases">
        <title>MeaNS - Measles Nucleotide Surveillance Program.</title>
        <authorList>
            <person name="Tran T."/>
            <person name="Druce J."/>
        </authorList>
    </citation>
    <scope>NUCLEOTIDE SEQUENCE</scope>
    <source>
        <strain evidence="11">UCB-OBI-ISO-001</strain>
        <tissue evidence="11">Gonad</tissue>
    </source>
</reference>
<dbReference type="Gene3D" id="4.10.320.30">
    <property type="match status" value="1"/>
</dbReference>
<dbReference type="AlphaFoldDB" id="A0A0L8FQ49"/>
<keyword evidence="8" id="KW-0804">Transcription</keyword>
<evidence type="ECO:0000256" key="3">
    <source>
        <dbReference type="ARBA" id="ARBA00022723"/>
    </source>
</evidence>
<dbReference type="InterPro" id="IPR002515">
    <property type="entry name" value="Znf_C2H2C"/>
</dbReference>
<dbReference type="SUPFAM" id="SSF103637">
    <property type="entry name" value="CCHHC domain"/>
    <property type="match status" value="1"/>
</dbReference>